<feature type="compositionally biased region" description="Low complexity" evidence="1">
    <location>
        <begin position="23"/>
        <end position="34"/>
    </location>
</feature>
<evidence type="ECO:0000313" key="2">
    <source>
        <dbReference type="EMBL" id="KAK3366047.1"/>
    </source>
</evidence>
<evidence type="ECO:0000313" key="3">
    <source>
        <dbReference type="Proteomes" id="UP001287356"/>
    </source>
</evidence>
<organism evidence="2 3">
    <name type="scientific">Lasiosphaeria ovina</name>
    <dbReference type="NCBI Taxonomy" id="92902"/>
    <lineage>
        <taxon>Eukaryota</taxon>
        <taxon>Fungi</taxon>
        <taxon>Dikarya</taxon>
        <taxon>Ascomycota</taxon>
        <taxon>Pezizomycotina</taxon>
        <taxon>Sordariomycetes</taxon>
        <taxon>Sordariomycetidae</taxon>
        <taxon>Sordariales</taxon>
        <taxon>Lasiosphaeriaceae</taxon>
        <taxon>Lasiosphaeria</taxon>
    </lineage>
</organism>
<reference evidence="2" key="1">
    <citation type="journal article" date="2023" name="Mol. Phylogenet. Evol.">
        <title>Genome-scale phylogeny and comparative genomics of the fungal order Sordariales.</title>
        <authorList>
            <person name="Hensen N."/>
            <person name="Bonometti L."/>
            <person name="Westerberg I."/>
            <person name="Brannstrom I.O."/>
            <person name="Guillou S."/>
            <person name="Cros-Aarteil S."/>
            <person name="Calhoun S."/>
            <person name="Haridas S."/>
            <person name="Kuo A."/>
            <person name="Mondo S."/>
            <person name="Pangilinan J."/>
            <person name="Riley R."/>
            <person name="LaButti K."/>
            <person name="Andreopoulos B."/>
            <person name="Lipzen A."/>
            <person name="Chen C."/>
            <person name="Yan M."/>
            <person name="Daum C."/>
            <person name="Ng V."/>
            <person name="Clum A."/>
            <person name="Steindorff A."/>
            <person name="Ohm R.A."/>
            <person name="Martin F."/>
            <person name="Silar P."/>
            <person name="Natvig D.O."/>
            <person name="Lalanne C."/>
            <person name="Gautier V."/>
            <person name="Ament-Velasquez S.L."/>
            <person name="Kruys A."/>
            <person name="Hutchinson M.I."/>
            <person name="Powell A.J."/>
            <person name="Barry K."/>
            <person name="Miller A.N."/>
            <person name="Grigoriev I.V."/>
            <person name="Debuchy R."/>
            <person name="Gladieux P."/>
            <person name="Hiltunen Thoren M."/>
            <person name="Johannesson H."/>
        </authorList>
    </citation>
    <scope>NUCLEOTIDE SEQUENCE</scope>
    <source>
        <strain evidence="2">CBS 958.72</strain>
    </source>
</reference>
<comment type="caution">
    <text evidence="2">The sequence shown here is derived from an EMBL/GenBank/DDBJ whole genome shotgun (WGS) entry which is preliminary data.</text>
</comment>
<evidence type="ECO:0000256" key="1">
    <source>
        <dbReference type="SAM" id="MobiDB-lite"/>
    </source>
</evidence>
<proteinExistence type="predicted"/>
<protein>
    <submittedName>
        <fullName evidence="2">Uncharacterized protein</fullName>
    </submittedName>
</protein>
<name>A0AAE0JXZ7_9PEZI</name>
<reference evidence="2" key="2">
    <citation type="submission" date="2023-06" db="EMBL/GenBank/DDBJ databases">
        <authorList>
            <consortium name="Lawrence Berkeley National Laboratory"/>
            <person name="Haridas S."/>
            <person name="Hensen N."/>
            <person name="Bonometti L."/>
            <person name="Westerberg I."/>
            <person name="Brannstrom I.O."/>
            <person name="Guillou S."/>
            <person name="Cros-Aarteil S."/>
            <person name="Calhoun S."/>
            <person name="Kuo A."/>
            <person name="Mondo S."/>
            <person name="Pangilinan J."/>
            <person name="Riley R."/>
            <person name="Labutti K."/>
            <person name="Andreopoulos B."/>
            <person name="Lipzen A."/>
            <person name="Chen C."/>
            <person name="Yanf M."/>
            <person name="Daum C."/>
            <person name="Ng V."/>
            <person name="Clum A."/>
            <person name="Steindorff A."/>
            <person name="Ohm R."/>
            <person name="Martin F."/>
            <person name="Silar P."/>
            <person name="Natvig D."/>
            <person name="Lalanne C."/>
            <person name="Gautier V."/>
            <person name="Ament-Velasquez S.L."/>
            <person name="Kruys A."/>
            <person name="Hutchinson M.I."/>
            <person name="Powell A.J."/>
            <person name="Barry K."/>
            <person name="Miller A.N."/>
            <person name="Grigoriev I.V."/>
            <person name="Debuchy R."/>
            <person name="Gladieux P."/>
            <person name="Thoren M.H."/>
            <person name="Johannesson H."/>
        </authorList>
    </citation>
    <scope>NUCLEOTIDE SEQUENCE</scope>
    <source>
        <strain evidence="2">CBS 958.72</strain>
    </source>
</reference>
<feature type="region of interest" description="Disordered" evidence="1">
    <location>
        <begin position="1"/>
        <end position="34"/>
    </location>
</feature>
<keyword evidence="3" id="KW-1185">Reference proteome</keyword>
<dbReference type="Proteomes" id="UP001287356">
    <property type="component" value="Unassembled WGS sequence"/>
</dbReference>
<dbReference type="AlphaFoldDB" id="A0AAE0JXZ7"/>
<sequence>MHYPEPPQQQQQQGAYPSAQMDLELSPESYSSYSRPAHEYATTIGYDNRAMYAAEAPYMYGNSGKHSPVMYADDSDMHVPSSNLSIDSASSSNMGSPLSNHGQLAPMAEWAAPQGLGVTPGIVDQNDYFPGTEYSFAPNPIDGFNPTFDFPSGKGPGFVGLGRRSGSLSGVDRDVDHGIFGGL</sequence>
<dbReference type="EMBL" id="JAULSN010000008">
    <property type="protein sequence ID" value="KAK3366047.1"/>
    <property type="molecule type" value="Genomic_DNA"/>
</dbReference>
<accession>A0AAE0JXZ7</accession>
<gene>
    <name evidence="2" type="ORF">B0T24DRAFT_683101</name>
</gene>